<dbReference type="HOGENOM" id="CLU_000892_0_0_6"/>
<dbReference type="InterPro" id="IPR013767">
    <property type="entry name" value="PAS_fold"/>
</dbReference>
<feature type="domain" description="PAS" evidence="3">
    <location>
        <begin position="1047"/>
        <end position="1103"/>
    </location>
</feature>
<proteinExistence type="predicted"/>
<dbReference type="OrthoDB" id="5289013at2"/>
<dbReference type="Gene3D" id="3.40.50.180">
    <property type="entry name" value="Methylesterase CheB, C-terminal domain"/>
    <property type="match status" value="1"/>
</dbReference>
<dbReference type="GO" id="GO:0000156">
    <property type="term" value="F:phosphorelay response regulator activity"/>
    <property type="evidence" value="ECO:0007669"/>
    <property type="project" value="InterPro"/>
</dbReference>
<dbReference type="eggNOG" id="COG1352">
    <property type="taxonomic scope" value="Bacteria"/>
</dbReference>
<dbReference type="Pfam" id="PF03705">
    <property type="entry name" value="CheR_N"/>
    <property type="match status" value="1"/>
</dbReference>
<dbReference type="STRING" id="631362.Thi970DRAFT_04487"/>
<dbReference type="NCBIfam" id="TIGR00229">
    <property type="entry name" value="sensory_box"/>
    <property type="match status" value="1"/>
</dbReference>
<dbReference type="InterPro" id="IPR000780">
    <property type="entry name" value="CheR_MeTrfase"/>
</dbReference>
<reference evidence="7" key="1">
    <citation type="submission" date="2011-06" db="EMBL/GenBank/DDBJ databases">
        <authorList>
            <consortium name="US DOE Joint Genome Institute (JGI-PGF)"/>
            <person name="Lucas S."/>
            <person name="Han J."/>
            <person name="Lapidus A."/>
            <person name="Cheng J.-F."/>
            <person name="Goodwin L."/>
            <person name="Pitluck S."/>
            <person name="Peters L."/>
            <person name="Land M.L."/>
            <person name="Hauser L."/>
            <person name="Vogl K."/>
            <person name="Liu Z."/>
            <person name="Overmann J."/>
            <person name="Frigaard N.-U."/>
            <person name="Bryant D.A."/>
            <person name="Woyke T.J."/>
        </authorList>
    </citation>
    <scope>NUCLEOTIDE SEQUENCE [LARGE SCALE GENOMIC DNA]</scope>
    <source>
        <strain evidence="7">970</strain>
    </source>
</reference>
<evidence type="ECO:0000313" key="6">
    <source>
        <dbReference type="EMBL" id="EIC20822.1"/>
    </source>
</evidence>
<dbReference type="GO" id="GO:0046983">
    <property type="term" value="F:protein dimerization activity"/>
    <property type="evidence" value="ECO:0007669"/>
    <property type="project" value="InterPro"/>
</dbReference>
<dbReference type="Pfam" id="PF01739">
    <property type="entry name" value="CheR"/>
    <property type="match status" value="1"/>
</dbReference>
<dbReference type="CDD" id="cd16917">
    <property type="entry name" value="HATPase_UhpB-NarQ-NarX-like"/>
    <property type="match status" value="1"/>
</dbReference>
<evidence type="ECO:0000256" key="1">
    <source>
        <dbReference type="PROSITE-ProRule" id="PRU00050"/>
    </source>
</evidence>
<dbReference type="InterPro" id="IPR011712">
    <property type="entry name" value="Sig_transdc_His_kin_sub3_dim/P"/>
</dbReference>
<dbReference type="PROSITE" id="PS50112">
    <property type="entry name" value="PAS"/>
    <property type="match status" value="1"/>
</dbReference>
<dbReference type="GO" id="GO:0006355">
    <property type="term" value="P:regulation of DNA-templated transcription"/>
    <property type="evidence" value="ECO:0007669"/>
    <property type="project" value="InterPro"/>
</dbReference>
<dbReference type="InterPro" id="IPR022642">
    <property type="entry name" value="CheR_C"/>
</dbReference>
<dbReference type="Pfam" id="PF01339">
    <property type="entry name" value="CheB_methylest"/>
    <property type="match status" value="1"/>
</dbReference>
<sequence length="1379" mass="151144">MTPPATRILALVPAPESATASAAPDPDRQPLAVVGVLASAGGLDAMRALLQGLPTASGIAYVLVPHLDPHRASLLPELLKAFTTMPVAEIGPHSPLTANCVSIGPSNFAVTLSGGRLRLHPAADVATLRQGGGDAFLCTLAHGYRERAIGVILSGTGIHGIDGLKAIKAAGGLALAQTPNSAACEQMPQSVLDAGLVDALLPPQLMGEAIQSYVTNLHSVLQPALAFSHPTNSPPTTTDVDLEVEEALLDEVLLTLHKQIHCDFSGYRRNMVWRRVKRRMGLCRINRSADYLDYLRAHPEEARELFQDLLIGVTRFFRDAKAFAALQQALFAPGASSLLEARSIRVWVPGCATGEEAYSLAILLLEQSAHMRVAPSLQIFATDIDPGALKSARRGVYPDSIATDLGANLGANLGAERLGRFFVREGKNSLRVTKQVREVVLFACQNLIADPPFSNLDLISCRNLLIYFKPKVQQQILGLFHFALKPNATLLLGPAETIGRATDLFETLSKPWRLFRRIGPTRHENLRFPITADPAQRTSDQPSKPMPTSGPTLEELARTLLMEQFVPASVLVNRQLEILYFFGPTDDYLIRPNGPPSLDLITMTRQSLRARLRGACLRALSENSDQRLEDLHPQDSGPPRPIDIRIRALRNPAAARGLLLISFLDQPPLEPAPAVADASTADDAQRQRLERELQIAREDLQNTAEGMEHNNEELMAANEEAMAMNEELQSANEELVSSKEELQSLNEELSTVNSQLEEKIRELETSGNDLHNLISSAEIATVFLDTAMHIKSFTPNSARLLNLRSGDEQRPLSDLAPNIDDPRLLEDAQRVLDTLTPSEREIAGDLDTRYLRRILPYRTRDNRIDGVTINFIDISARAEAEAAIRQSEARYRILFDDSPMCLMELDCSELKGYLESLRTSINQPIGEPLRTQAGCLDACYQRIHPVAVNRATMALVRVNSLQELTTGLPHLFPIQSPDQLADLIESLLATPEQIIHEGVLHDNEKREIPVLCVLVPAPGAETSLARVLVALIDISDRKAIETELRHREERLDAVVSSSTHGILVVDQAQRLRELNPAAMELFGVDQTTMLGQPLERLILPDDKVASPNLFKTGISAVPCDGEWPHGCIGVHANGTHFPLELSISAIGHLELYVLWVRDQRQRLRLEREVIEASTREQERIGRDIHDGLGQQLTGISLLAARLATGLARTKQDDANLAAALSEHIQQALADTRVVVKGLAPVEIVADGLPKALAALAERIDATSPELSCQFSGDIEFSGADQHAVAHLFRIAQEAVHNAVKHGKPKQIDIRLEETEHRMVLSIRDDGYWKPPAATETGQFGLHIMRYRASIIGGLLDIQIGTQGEQHGTLVRCVCPRNSD</sequence>
<dbReference type="InterPro" id="IPR000673">
    <property type="entry name" value="Sig_transdc_resp-reg_Me-estase"/>
</dbReference>
<dbReference type="Pfam" id="PF07730">
    <property type="entry name" value="HisKA_3"/>
    <property type="match status" value="1"/>
</dbReference>
<dbReference type="SUPFAM" id="SSF53335">
    <property type="entry name" value="S-adenosyl-L-methionine-dependent methyltransferases"/>
    <property type="match status" value="1"/>
</dbReference>
<dbReference type="PANTHER" id="PTHR24422">
    <property type="entry name" value="CHEMOTAXIS PROTEIN METHYLTRANSFERASE"/>
    <property type="match status" value="1"/>
</dbReference>
<organism evidence="6 7">
    <name type="scientific">Thiorhodovibrio frisius</name>
    <dbReference type="NCBI Taxonomy" id="631362"/>
    <lineage>
        <taxon>Bacteria</taxon>
        <taxon>Pseudomonadati</taxon>
        <taxon>Pseudomonadota</taxon>
        <taxon>Gammaproteobacteria</taxon>
        <taxon>Chromatiales</taxon>
        <taxon>Chromatiaceae</taxon>
        <taxon>Thiorhodovibrio</taxon>
    </lineage>
</organism>
<dbReference type="Proteomes" id="UP000002964">
    <property type="component" value="Unassembled WGS sequence"/>
</dbReference>
<dbReference type="GO" id="GO:0008757">
    <property type="term" value="F:S-adenosylmethionine-dependent methyltransferase activity"/>
    <property type="evidence" value="ECO:0007669"/>
    <property type="project" value="InterPro"/>
</dbReference>
<dbReference type="eggNOG" id="COG2201">
    <property type="taxonomic scope" value="Bacteria"/>
</dbReference>
<dbReference type="SUPFAM" id="SSF47757">
    <property type="entry name" value="Chemotaxis receptor methyltransferase CheR, N-terminal domain"/>
    <property type="match status" value="1"/>
</dbReference>
<dbReference type="InterPro" id="IPR003594">
    <property type="entry name" value="HATPase_dom"/>
</dbReference>
<dbReference type="GO" id="GO:0016020">
    <property type="term" value="C:membrane"/>
    <property type="evidence" value="ECO:0007669"/>
    <property type="project" value="InterPro"/>
</dbReference>
<dbReference type="SMART" id="SM00138">
    <property type="entry name" value="MeTrc"/>
    <property type="match status" value="1"/>
</dbReference>
<dbReference type="SMART" id="SM00091">
    <property type="entry name" value="PAS"/>
    <property type="match status" value="2"/>
</dbReference>
<name>H8Z723_9GAMM</name>
<dbReference type="SUPFAM" id="SSF52738">
    <property type="entry name" value="Methylesterase CheB, C-terminal domain"/>
    <property type="match status" value="1"/>
</dbReference>
<feature type="domain" description="CheR-type methyltransferase" evidence="5">
    <location>
        <begin position="237"/>
        <end position="521"/>
    </location>
</feature>
<dbReference type="EMBL" id="JH603170">
    <property type="protein sequence ID" value="EIC20822.1"/>
    <property type="molecule type" value="Genomic_DNA"/>
</dbReference>
<dbReference type="PRINTS" id="PR00996">
    <property type="entry name" value="CHERMTFRASE"/>
</dbReference>
<dbReference type="InterPro" id="IPR050903">
    <property type="entry name" value="Bact_Chemotaxis_MeTrfase"/>
</dbReference>
<comment type="caution">
    <text evidence="1">Lacks conserved residue(s) required for the propagation of feature annotation.</text>
</comment>
<dbReference type="Pfam" id="PF13596">
    <property type="entry name" value="PAS_10"/>
    <property type="match status" value="1"/>
</dbReference>
<feature type="coiled-coil region" evidence="2">
    <location>
        <begin position="686"/>
        <end position="773"/>
    </location>
</feature>
<dbReference type="GO" id="GO:0006935">
    <property type="term" value="P:chemotaxis"/>
    <property type="evidence" value="ECO:0007669"/>
    <property type="project" value="InterPro"/>
</dbReference>
<dbReference type="Gene3D" id="3.30.565.10">
    <property type="entry name" value="Histidine kinase-like ATPase, C-terminal domain"/>
    <property type="match status" value="1"/>
</dbReference>
<protein>
    <submittedName>
        <fullName evidence="6">PAS domain S-box</fullName>
    </submittedName>
</protein>
<evidence type="ECO:0000313" key="7">
    <source>
        <dbReference type="Proteomes" id="UP000002964"/>
    </source>
</evidence>
<dbReference type="PANTHER" id="PTHR24422:SF27">
    <property type="entry name" value="PROTEIN-GLUTAMATE O-METHYLTRANSFERASE"/>
    <property type="match status" value="1"/>
</dbReference>
<dbReference type="Pfam" id="PF02518">
    <property type="entry name" value="HATPase_c"/>
    <property type="match status" value="1"/>
</dbReference>
<dbReference type="GO" id="GO:0000155">
    <property type="term" value="F:phosphorelay sensor kinase activity"/>
    <property type="evidence" value="ECO:0007669"/>
    <property type="project" value="InterPro"/>
</dbReference>
<evidence type="ECO:0000256" key="2">
    <source>
        <dbReference type="SAM" id="Coils"/>
    </source>
</evidence>
<dbReference type="GO" id="GO:0008984">
    <property type="term" value="F:protein-glutamate methylesterase activity"/>
    <property type="evidence" value="ECO:0007669"/>
    <property type="project" value="InterPro"/>
</dbReference>
<dbReference type="RefSeq" id="WP_009151225.1">
    <property type="nucleotide sequence ID" value="NZ_CP121471.1"/>
</dbReference>
<dbReference type="InterPro" id="IPR029063">
    <property type="entry name" value="SAM-dependent_MTases_sf"/>
</dbReference>
<keyword evidence="7" id="KW-1185">Reference proteome</keyword>
<evidence type="ECO:0000259" key="4">
    <source>
        <dbReference type="PROSITE" id="PS50122"/>
    </source>
</evidence>
<dbReference type="CDD" id="cd00130">
    <property type="entry name" value="PAS"/>
    <property type="match status" value="1"/>
</dbReference>
<dbReference type="GO" id="GO:0005737">
    <property type="term" value="C:cytoplasm"/>
    <property type="evidence" value="ECO:0007669"/>
    <property type="project" value="InterPro"/>
</dbReference>
<dbReference type="Gene3D" id="1.20.5.1930">
    <property type="match status" value="1"/>
</dbReference>
<dbReference type="CDD" id="cd16434">
    <property type="entry name" value="CheB-CheR_fusion"/>
    <property type="match status" value="1"/>
</dbReference>
<dbReference type="InterPro" id="IPR022641">
    <property type="entry name" value="CheR_N"/>
</dbReference>
<dbReference type="SUPFAM" id="SSF55874">
    <property type="entry name" value="ATPase domain of HSP90 chaperone/DNA topoisomerase II/histidine kinase"/>
    <property type="match status" value="1"/>
</dbReference>
<dbReference type="eggNOG" id="COG4585">
    <property type="taxonomic scope" value="Bacteria"/>
</dbReference>
<dbReference type="Pfam" id="PF00989">
    <property type="entry name" value="PAS"/>
    <property type="match status" value="1"/>
</dbReference>
<dbReference type="InterPro" id="IPR000014">
    <property type="entry name" value="PAS"/>
</dbReference>
<evidence type="ECO:0000259" key="5">
    <source>
        <dbReference type="PROSITE" id="PS50123"/>
    </source>
</evidence>
<evidence type="ECO:0000259" key="3">
    <source>
        <dbReference type="PROSITE" id="PS50112"/>
    </source>
</evidence>
<dbReference type="Gene3D" id="3.40.50.150">
    <property type="entry name" value="Vaccinia Virus protein VP39"/>
    <property type="match status" value="1"/>
</dbReference>
<keyword evidence="2" id="KW-0175">Coiled coil</keyword>
<reference evidence="6 7" key="2">
    <citation type="submission" date="2011-11" db="EMBL/GenBank/DDBJ databases">
        <authorList>
            <consortium name="US DOE Joint Genome Institute"/>
            <person name="Lucas S."/>
            <person name="Han J."/>
            <person name="Lapidus A."/>
            <person name="Cheng J.-F."/>
            <person name="Goodwin L."/>
            <person name="Pitluck S."/>
            <person name="Peters L."/>
            <person name="Ovchinnikova G."/>
            <person name="Zhang X."/>
            <person name="Detter J.C."/>
            <person name="Han C."/>
            <person name="Tapia R."/>
            <person name="Land M."/>
            <person name="Hauser L."/>
            <person name="Kyrpides N."/>
            <person name="Ivanova N."/>
            <person name="Pagani I."/>
            <person name="Vogl K."/>
            <person name="Liu Z."/>
            <person name="Overmann J."/>
            <person name="Frigaard N.-U."/>
            <person name="Bryant D."/>
            <person name="Woyke T."/>
        </authorList>
    </citation>
    <scope>NUCLEOTIDE SEQUENCE [LARGE SCALE GENOMIC DNA]</scope>
    <source>
        <strain evidence="6 7">970</strain>
    </source>
</reference>
<gene>
    <name evidence="6" type="ORF">Thi970DRAFT_04487</name>
</gene>
<feature type="domain" description="CheB-type methylesterase" evidence="4">
    <location>
        <begin position="30"/>
        <end position="217"/>
    </location>
</feature>
<dbReference type="InterPro" id="IPR036890">
    <property type="entry name" value="HATPase_C_sf"/>
</dbReference>
<accession>H8Z723</accession>
<dbReference type="InterPro" id="IPR035909">
    <property type="entry name" value="CheB_C"/>
</dbReference>
<dbReference type="PROSITE" id="PS50122">
    <property type="entry name" value="CHEB"/>
    <property type="match status" value="1"/>
</dbReference>
<dbReference type="PROSITE" id="PS50123">
    <property type="entry name" value="CHER"/>
    <property type="match status" value="1"/>
</dbReference>
<dbReference type="InterPro" id="IPR035965">
    <property type="entry name" value="PAS-like_dom_sf"/>
</dbReference>
<dbReference type="SUPFAM" id="SSF55785">
    <property type="entry name" value="PYP-like sensor domain (PAS domain)"/>
    <property type="match status" value="3"/>
</dbReference>
<dbReference type="Gene3D" id="3.30.450.20">
    <property type="entry name" value="PAS domain"/>
    <property type="match status" value="3"/>
</dbReference>